<keyword evidence="2" id="KW-1185">Reference proteome</keyword>
<evidence type="ECO:0000313" key="1">
    <source>
        <dbReference type="EMBL" id="WVZ09261.1"/>
    </source>
</evidence>
<protein>
    <submittedName>
        <fullName evidence="1">Uncharacterized protein</fullName>
    </submittedName>
</protein>
<sequence length="103" mass="11808">MAPVTMTSRYFVLGQILTIIRSQFSPEHSVFMKVASSGSGFKILDMHSLMEGSVTLGLRVPVWISWTNWSQLSCRNLMARRRPEAKTAPTRRTSWRMIRPHSI</sequence>
<accession>A0AAQ3NHU8</accession>
<proteinExistence type="predicted"/>
<dbReference type="EMBL" id="CP144696">
    <property type="protein sequence ID" value="WVZ09261.1"/>
    <property type="molecule type" value="Genomic_DNA"/>
</dbReference>
<dbReference type="AlphaFoldDB" id="A0AAQ3NHU8"/>
<reference evidence="1 2" key="1">
    <citation type="journal article" date="2023" name="Life. Sci Alliance">
        <title>Evolutionary insights into 3D genome organization and epigenetic landscape of Vigna mungo.</title>
        <authorList>
            <person name="Junaid A."/>
            <person name="Singh B."/>
            <person name="Bhatia S."/>
        </authorList>
    </citation>
    <scope>NUCLEOTIDE SEQUENCE [LARGE SCALE GENOMIC DNA]</scope>
    <source>
        <strain evidence="1">Urdbean</strain>
    </source>
</reference>
<evidence type="ECO:0000313" key="2">
    <source>
        <dbReference type="Proteomes" id="UP001374535"/>
    </source>
</evidence>
<name>A0AAQ3NHU8_VIGMU</name>
<dbReference type="Proteomes" id="UP001374535">
    <property type="component" value="Chromosome 5"/>
</dbReference>
<gene>
    <name evidence="1" type="ORF">V8G54_013791</name>
</gene>
<organism evidence="1 2">
    <name type="scientific">Vigna mungo</name>
    <name type="common">Black gram</name>
    <name type="synonym">Phaseolus mungo</name>
    <dbReference type="NCBI Taxonomy" id="3915"/>
    <lineage>
        <taxon>Eukaryota</taxon>
        <taxon>Viridiplantae</taxon>
        <taxon>Streptophyta</taxon>
        <taxon>Embryophyta</taxon>
        <taxon>Tracheophyta</taxon>
        <taxon>Spermatophyta</taxon>
        <taxon>Magnoliopsida</taxon>
        <taxon>eudicotyledons</taxon>
        <taxon>Gunneridae</taxon>
        <taxon>Pentapetalae</taxon>
        <taxon>rosids</taxon>
        <taxon>fabids</taxon>
        <taxon>Fabales</taxon>
        <taxon>Fabaceae</taxon>
        <taxon>Papilionoideae</taxon>
        <taxon>50 kb inversion clade</taxon>
        <taxon>NPAAA clade</taxon>
        <taxon>indigoferoid/millettioid clade</taxon>
        <taxon>Phaseoleae</taxon>
        <taxon>Vigna</taxon>
    </lineage>
</organism>